<comment type="caution">
    <text evidence="1">The sequence shown here is derived from an EMBL/GenBank/DDBJ whole genome shotgun (WGS) entry which is preliminary data.</text>
</comment>
<evidence type="ECO:0000313" key="1">
    <source>
        <dbReference type="EMBL" id="MCC2242598.1"/>
    </source>
</evidence>
<sequence length="109" mass="12861">MYRLEFEQAVGHMVTDEEYRKAELVLMNTKAIIGTQQIAYIYEVWGTEAIDILYSLVEERGKLIESLGEARKENSDLWKENRTLREFRDTIIREAQRKEPKLLPLEGNQ</sequence>
<dbReference type="AlphaFoldDB" id="A0AAW4WCT9"/>
<evidence type="ECO:0000313" key="2">
    <source>
        <dbReference type="Proteomes" id="UP001198893"/>
    </source>
</evidence>
<reference evidence="1" key="1">
    <citation type="submission" date="2021-10" db="EMBL/GenBank/DDBJ databases">
        <title>Anaerobic single-cell dispensing facilitates the cultivation of human gut bacteria.</title>
        <authorList>
            <person name="Afrizal A."/>
        </authorList>
    </citation>
    <scope>NUCLEOTIDE SEQUENCE</scope>
    <source>
        <strain evidence="1">CLA-AA-H204</strain>
    </source>
</reference>
<name>A0AAW4WCT9_9FIRM</name>
<proteinExistence type="predicted"/>
<gene>
    <name evidence="1" type="ORF">LKD47_09850</name>
</gene>
<dbReference type="EMBL" id="JAJEQW010000010">
    <property type="protein sequence ID" value="MCC2242598.1"/>
    <property type="molecule type" value="Genomic_DNA"/>
</dbReference>
<dbReference type="RefSeq" id="WP_227710336.1">
    <property type="nucleotide sequence ID" value="NZ_JAJEQW010000010.1"/>
</dbReference>
<accession>A0AAW4WCT9</accession>
<organism evidence="1 2">
    <name type="scientific">Roseburia amylophila</name>
    <dbReference type="NCBI Taxonomy" id="2981794"/>
    <lineage>
        <taxon>Bacteria</taxon>
        <taxon>Bacillati</taxon>
        <taxon>Bacillota</taxon>
        <taxon>Clostridia</taxon>
        <taxon>Lachnospirales</taxon>
        <taxon>Lachnospiraceae</taxon>
        <taxon>Roseburia</taxon>
    </lineage>
</organism>
<protein>
    <submittedName>
        <fullName evidence="1">Uncharacterized protein</fullName>
    </submittedName>
</protein>
<dbReference type="Proteomes" id="UP001198893">
    <property type="component" value="Unassembled WGS sequence"/>
</dbReference>